<evidence type="ECO:0000256" key="1">
    <source>
        <dbReference type="ARBA" id="ARBA00022741"/>
    </source>
</evidence>
<reference evidence="5 6" key="1">
    <citation type="submission" date="2013-08" db="EMBL/GenBank/DDBJ databases">
        <title>Genome sequencing of Cellulomonas carbonis T26.</title>
        <authorList>
            <person name="Chen F."/>
            <person name="Li Y."/>
            <person name="Wang G."/>
        </authorList>
    </citation>
    <scope>NUCLEOTIDE SEQUENCE [LARGE SCALE GENOMIC DNA]</scope>
    <source>
        <strain evidence="5 6">T26</strain>
    </source>
</reference>
<evidence type="ECO:0000313" key="5">
    <source>
        <dbReference type="EMBL" id="KGM12629.1"/>
    </source>
</evidence>
<dbReference type="PANTHER" id="PTHR43790:SF8">
    <property type="entry name" value="SUGAR ABC TRANSPORTER ATP-BINDING PROTEIN"/>
    <property type="match status" value="1"/>
</dbReference>
<proteinExistence type="predicted"/>
<dbReference type="SMART" id="SM00382">
    <property type="entry name" value="AAA"/>
    <property type="match status" value="1"/>
</dbReference>
<accession>A0A0A0BZN5</accession>
<dbReference type="InterPro" id="IPR027417">
    <property type="entry name" value="P-loop_NTPase"/>
</dbReference>
<evidence type="ECO:0000256" key="3">
    <source>
        <dbReference type="SAM" id="MobiDB-lite"/>
    </source>
</evidence>
<dbReference type="InterPro" id="IPR003439">
    <property type="entry name" value="ABC_transporter-like_ATP-bd"/>
</dbReference>
<reference evidence="5 6" key="2">
    <citation type="journal article" date="2015" name="Stand. Genomic Sci.">
        <title>Draft genome sequence of Cellulomonas carbonis T26(T) and comparative analysis of six Cellulomonas genomes.</title>
        <authorList>
            <person name="Zhuang W."/>
            <person name="Zhang S."/>
            <person name="Xia X."/>
            <person name="Wang G."/>
        </authorList>
    </citation>
    <scope>NUCLEOTIDE SEQUENCE [LARGE SCALE GENOMIC DNA]</scope>
    <source>
        <strain evidence="5 6">T26</strain>
    </source>
</reference>
<dbReference type="PANTHER" id="PTHR43790">
    <property type="entry name" value="CARBOHYDRATE TRANSPORT ATP-BINDING PROTEIN MG119-RELATED"/>
    <property type="match status" value="1"/>
</dbReference>
<evidence type="ECO:0000313" key="6">
    <source>
        <dbReference type="Proteomes" id="UP000029839"/>
    </source>
</evidence>
<dbReference type="Pfam" id="PF00005">
    <property type="entry name" value="ABC_tran"/>
    <property type="match status" value="1"/>
</dbReference>
<dbReference type="InterPro" id="IPR003593">
    <property type="entry name" value="AAA+_ATPase"/>
</dbReference>
<keyword evidence="2 5" id="KW-0067">ATP-binding</keyword>
<feature type="domain" description="ABC transporter" evidence="4">
    <location>
        <begin position="25"/>
        <end position="268"/>
    </location>
</feature>
<name>A0A0A0BZN5_9CELL</name>
<dbReference type="OrthoDB" id="7875923at2"/>
<feature type="region of interest" description="Disordered" evidence="3">
    <location>
        <begin position="1"/>
        <end position="26"/>
    </location>
</feature>
<dbReference type="Proteomes" id="UP000029839">
    <property type="component" value="Unassembled WGS sequence"/>
</dbReference>
<feature type="compositionally biased region" description="Basic and acidic residues" evidence="3">
    <location>
        <begin position="269"/>
        <end position="284"/>
    </location>
</feature>
<dbReference type="SUPFAM" id="SSF52540">
    <property type="entry name" value="P-loop containing nucleoside triphosphate hydrolases"/>
    <property type="match status" value="1"/>
</dbReference>
<dbReference type="PROSITE" id="PS50893">
    <property type="entry name" value="ABC_TRANSPORTER_2"/>
    <property type="match status" value="1"/>
</dbReference>
<dbReference type="GO" id="GO:0005524">
    <property type="term" value="F:ATP binding"/>
    <property type="evidence" value="ECO:0007669"/>
    <property type="project" value="UniProtKB-KW"/>
</dbReference>
<dbReference type="EMBL" id="AXCY01000002">
    <property type="protein sequence ID" value="KGM12629.1"/>
    <property type="molecule type" value="Genomic_DNA"/>
</dbReference>
<feature type="region of interest" description="Disordered" evidence="3">
    <location>
        <begin position="266"/>
        <end position="317"/>
    </location>
</feature>
<evidence type="ECO:0000256" key="2">
    <source>
        <dbReference type="ARBA" id="ARBA00022840"/>
    </source>
</evidence>
<dbReference type="Gene3D" id="3.40.50.300">
    <property type="entry name" value="P-loop containing nucleotide triphosphate hydrolases"/>
    <property type="match status" value="1"/>
</dbReference>
<dbReference type="GO" id="GO:0016887">
    <property type="term" value="F:ATP hydrolysis activity"/>
    <property type="evidence" value="ECO:0007669"/>
    <property type="project" value="InterPro"/>
</dbReference>
<keyword evidence="6" id="KW-1185">Reference proteome</keyword>
<gene>
    <name evidence="5" type="ORF">N868_07125</name>
</gene>
<comment type="caution">
    <text evidence="5">The sequence shown here is derived from an EMBL/GenBank/DDBJ whole genome shotgun (WGS) entry which is preliminary data.</text>
</comment>
<dbReference type="CDD" id="cd03216">
    <property type="entry name" value="ABC_Carb_Monos_I"/>
    <property type="match status" value="1"/>
</dbReference>
<sequence length="317" mass="33508">MSSTTTGTEGRGAETPQADGRTPVLEGRKLSKSYGHVRAMVDADFELMPGEVLAVIGDNGAGKSTLVKALSGAVTPDKGELLLDGKPVTFRSPIEARALGIETVYQDLAVAPALDIASNLFLGRELRRSGPLGSLLRMVDARAMRDEAQHQLDALGVRIPDVRQPVESLSGGQRQSVAVARAAAFATKLVIMDEPTAALGVRESGMVLDLIRRISARGLPVMLISHNMPHVFDIADRIHIHRLGSRVAVVSPRTHTMSDAVAIMTGAARPEDVGGRSHYDERAQGRQRARSTDGSDGPPTPADRVNPEGGEGAGSVP</sequence>
<dbReference type="InterPro" id="IPR050107">
    <property type="entry name" value="ABC_carbohydrate_import_ATPase"/>
</dbReference>
<evidence type="ECO:0000259" key="4">
    <source>
        <dbReference type="PROSITE" id="PS50893"/>
    </source>
</evidence>
<protein>
    <submittedName>
        <fullName evidence="5">Sugar ABC transporter ATP-binding protein</fullName>
    </submittedName>
</protein>
<organism evidence="5 6">
    <name type="scientific">Cellulomonas carbonis T26</name>
    <dbReference type="NCBI Taxonomy" id="947969"/>
    <lineage>
        <taxon>Bacteria</taxon>
        <taxon>Bacillati</taxon>
        <taxon>Actinomycetota</taxon>
        <taxon>Actinomycetes</taxon>
        <taxon>Micrococcales</taxon>
        <taxon>Cellulomonadaceae</taxon>
        <taxon>Cellulomonas</taxon>
    </lineage>
</organism>
<keyword evidence="1" id="KW-0547">Nucleotide-binding</keyword>
<dbReference type="AlphaFoldDB" id="A0A0A0BZN5"/>